<keyword evidence="2" id="KW-1185">Reference proteome</keyword>
<evidence type="ECO:0008006" key="3">
    <source>
        <dbReference type="Google" id="ProtNLM"/>
    </source>
</evidence>
<dbReference type="InterPro" id="IPR032710">
    <property type="entry name" value="NTF2-like_dom_sf"/>
</dbReference>
<dbReference type="EMBL" id="BMGJ01000003">
    <property type="protein sequence ID" value="GGD58434.1"/>
    <property type="molecule type" value="Genomic_DNA"/>
</dbReference>
<dbReference type="Pfam" id="PF07366">
    <property type="entry name" value="SnoaL"/>
    <property type="match status" value="1"/>
</dbReference>
<evidence type="ECO:0000313" key="2">
    <source>
        <dbReference type="Proteomes" id="UP000614272"/>
    </source>
</evidence>
<comment type="caution">
    <text evidence="1">The sequence shown here is derived from an EMBL/GenBank/DDBJ whole genome shotgun (WGS) entry which is preliminary data.</text>
</comment>
<organism evidence="1 2">
    <name type="scientific">Lacimicrobium alkaliphilum</name>
    <dbReference type="NCBI Taxonomy" id="1526571"/>
    <lineage>
        <taxon>Bacteria</taxon>
        <taxon>Pseudomonadati</taxon>
        <taxon>Pseudomonadota</taxon>
        <taxon>Gammaproteobacteria</taxon>
        <taxon>Alteromonadales</taxon>
        <taxon>Alteromonadaceae</taxon>
        <taxon>Lacimicrobium</taxon>
    </lineage>
</organism>
<reference evidence="2" key="1">
    <citation type="journal article" date="2019" name="Int. J. Syst. Evol. Microbiol.">
        <title>The Global Catalogue of Microorganisms (GCM) 10K type strain sequencing project: providing services to taxonomists for standard genome sequencing and annotation.</title>
        <authorList>
            <consortium name="The Broad Institute Genomics Platform"/>
            <consortium name="The Broad Institute Genome Sequencing Center for Infectious Disease"/>
            <person name="Wu L."/>
            <person name="Ma J."/>
        </authorList>
    </citation>
    <scope>NUCLEOTIDE SEQUENCE [LARGE SCALE GENOMIC DNA]</scope>
    <source>
        <strain evidence="2">CGMCC 1.12923</strain>
    </source>
</reference>
<evidence type="ECO:0000313" key="1">
    <source>
        <dbReference type="EMBL" id="GGD58434.1"/>
    </source>
</evidence>
<protein>
    <recommendedName>
        <fullName evidence="3">SnoaL-like domain-containing protein</fullName>
    </recommendedName>
</protein>
<dbReference type="SUPFAM" id="SSF54427">
    <property type="entry name" value="NTF2-like"/>
    <property type="match status" value="2"/>
</dbReference>
<gene>
    <name evidence="1" type="ORF">GCM10011357_12160</name>
</gene>
<dbReference type="RefSeq" id="WP_099035598.1">
    <property type="nucleotide sequence ID" value="NZ_BMGJ01000003.1"/>
</dbReference>
<dbReference type="Gene3D" id="3.10.450.50">
    <property type="match status" value="2"/>
</dbReference>
<dbReference type="Proteomes" id="UP000614272">
    <property type="component" value="Unassembled WGS sequence"/>
</dbReference>
<sequence length="361" mass="41263">MTQPTTSEVLHWQTINGLLHPTRPKNQALVGFDHEFVDIADFILRITHRIWEQKNIGLCYDYYEDHCPVHTLGAYCDSVETVVQNTLRTIASFPDRSLIGENVIWSEEPDEVYYSSHRITSIMTNQGPSEFGPPTYKTGRVTTIADCLCKDNKIYYEWLMRDNSFLVKQLGIDPVDAAMFQAQQQPGQIFNHWLKSEYQRTRDGQAMACDTRNTDTQWAEFADGWAEQIFNHKCLNRLSDFYHPCAQVQWPGGRQATGLAAISGLLTQWLATCPDARMVIDHIAVVPFDENRSHVALRWGVSGSYQARDSRLKACNGHPYYVLGATHFELSDGQILQEWTVFDEVAAIANLLRHQSKRSED</sequence>
<accession>A0ABQ1R8G7</accession>
<name>A0ABQ1R8G7_9ALTE</name>
<dbReference type="InterPro" id="IPR009959">
    <property type="entry name" value="Cyclase_SnoaL-like"/>
</dbReference>
<proteinExistence type="predicted"/>